<dbReference type="AlphaFoldDB" id="A0A6B1D4G2"/>
<dbReference type="EC" id="3.7.1.22" evidence="7"/>
<dbReference type="GO" id="GO:0000287">
    <property type="term" value="F:magnesium ion binding"/>
    <property type="evidence" value="ECO:0007669"/>
    <property type="project" value="InterPro"/>
</dbReference>
<dbReference type="InterPro" id="IPR012000">
    <property type="entry name" value="Thiamin_PyroP_enz_cen_dom"/>
</dbReference>
<dbReference type="Pfam" id="PF02776">
    <property type="entry name" value="TPP_enzyme_N"/>
    <property type="match status" value="1"/>
</dbReference>
<dbReference type="GO" id="GO:0005948">
    <property type="term" value="C:acetolactate synthase complex"/>
    <property type="evidence" value="ECO:0007669"/>
    <property type="project" value="TreeGrafter"/>
</dbReference>
<evidence type="ECO:0000259" key="6">
    <source>
        <dbReference type="Pfam" id="PF02776"/>
    </source>
</evidence>
<reference evidence="7" key="1">
    <citation type="submission" date="2019-09" db="EMBL/GenBank/DDBJ databases">
        <title>Characterisation of the sponge microbiome using genome-centric metagenomics.</title>
        <authorList>
            <person name="Engelberts J.P."/>
            <person name="Robbins S.J."/>
            <person name="De Goeij J.M."/>
            <person name="Aranda M."/>
            <person name="Bell S.C."/>
            <person name="Webster N.S."/>
        </authorList>
    </citation>
    <scope>NUCLEOTIDE SEQUENCE</scope>
    <source>
        <strain evidence="7">SB0661_bin_32</strain>
    </source>
</reference>
<evidence type="ECO:0000256" key="1">
    <source>
        <dbReference type="ARBA" id="ARBA00007812"/>
    </source>
</evidence>
<name>A0A6B1D4G2_9CHLR</name>
<dbReference type="InterPro" id="IPR030817">
    <property type="entry name" value="Myo_inos_IolD"/>
</dbReference>
<gene>
    <name evidence="7" type="primary">iolD</name>
    <name evidence="7" type="ORF">F4X14_05265</name>
</gene>
<dbReference type="Gene3D" id="3.40.50.970">
    <property type="match status" value="2"/>
</dbReference>
<dbReference type="GO" id="GO:0019310">
    <property type="term" value="P:inositol catabolic process"/>
    <property type="evidence" value="ECO:0007669"/>
    <property type="project" value="InterPro"/>
</dbReference>
<dbReference type="SUPFAM" id="SSF52467">
    <property type="entry name" value="DHS-like NAD/FAD-binding domain"/>
    <property type="match status" value="1"/>
</dbReference>
<dbReference type="NCBIfam" id="TIGR04377">
    <property type="entry name" value="myo_inos_iolD"/>
    <property type="match status" value="1"/>
</dbReference>
<dbReference type="Pfam" id="PF02775">
    <property type="entry name" value="TPP_enzyme_C"/>
    <property type="match status" value="1"/>
</dbReference>
<evidence type="ECO:0000256" key="3">
    <source>
        <dbReference type="RuleBase" id="RU362132"/>
    </source>
</evidence>
<dbReference type="InterPro" id="IPR045229">
    <property type="entry name" value="TPP_enz"/>
</dbReference>
<dbReference type="InterPro" id="IPR011766">
    <property type="entry name" value="TPP_enzyme_TPP-bd"/>
</dbReference>
<dbReference type="GO" id="GO:0050660">
    <property type="term" value="F:flavin adenine dinucleotide binding"/>
    <property type="evidence" value="ECO:0007669"/>
    <property type="project" value="TreeGrafter"/>
</dbReference>
<evidence type="ECO:0000256" key="2">
    <source>
        <dbReference type="ARBA" id="ARBA00023052"/>
    </source>
</evidence>
<comment type="similarity">
    <text evidence="1 3">Belongs to the TPP enzyme family.</text>
</comment>
<feature type="domain" description="Thiamine pyrophosphate enzyme N-terminal TPP-binding" evidence="6">
    <location>
        <begin position="34"/>
        <end position="129"/>
    </location>
</feature>
<organism evidence="7">
    <name type="scientific">Caldilineaceae bacterium SB0661_bin_32</name>
    <dbReference type="NCBI Taxonomy" id="2605255"/>
    <lineage>
        <taxon>Bacteria</taxon>
        <taxon>Bacillati</taxon>
        <taxon>Chloroflexota</taxon>
        <taxon>Caldilineae</taxon>
        <taxon>Caldilineales</taxon>
        <taxon>Caldilineaceae</taxon>
    </lineage>
</organism>
<evidence type="ECO:0000259" key="5">
    <source>
        <dbReference type="Pfam" id="PF02775"/>
    </source>
</evidence>
<evidence type="ECO:0000259" key="4">
    <source>
        <dbReference type="Pfam" id="PF00205"/>
    </source>
</evidence>
<dbReference type="GO" id="GO:0030976">
    <property type="term" value="F:thiamine pyrophosphate binding"/>
    <property type="evidence" value="ECO:0007669"/>
    <property type="project" value="InterPro"/>
</dbReference>
<comment type="caution">
    <text evidence="7">The sequence shown here is derived from an EMBL/GenBank/DDBJ whole genome shotgun (WGS) entry which is preliminary data.</text>
</comment>
<keyword evidence="7" id="KW-0378">Hydrolase</keyword>
<dbReference type="GO" id="GO:0003984">
    <property type="term" value="F:acetolactate synthase activity"/>
    <property type="evidence" value="ECO:0007669"/>
    <property type="project" value="TreeGrafter"/>
</dbReference>
<dbReference type="GO" id="GO:0009099">
    <property type="term" value="P:L-valine biosynthetic process"/>
    <property type="evidence" value="ECO:0007669"/>
    <property type="project" value="TreeGrafter"/>
</dbReference>
<dbReference type="PANTHER" id="PTHR18968">
    <property type="entry name" value="THIAMINE PYROPHOSPHATE ENZYMES"/>
    <property type="match status" value="1"/>
</dbReference>
<protein>
    <submittedName>
        <fullName evidence="7">3D-(3,5/4)-trihydroxycyclohexane-1,2-dione acylhydrolase (Decyclizing)</fullName>
        <ecNumber evidence="7">3.7.1.22</ecNumber>
    </submittedName>
</protein>
<dbReference type="SUPFAM" id="SSF52518">
    <property type="entry name" value="Thiamin diphosphate-binding fold (THDP-binding)"/>
    <property type="match status" value="2"/>
</dbReference>
<dbReference type="InterPro" id="IPR029035">
    <property type="entry name" value="DHS-like_NAD/FAD-binding_dom"/>
</dbReference>
<dbReference type="CDD" id="cd07035">
    <property type="entry name" value="TPP_PYR_POX_like"/>
    <property type="match status" value="1"/>
</dbReference>
<dbReference type="Gene3D" id="3.40.50.1220">
    <property type="entry name" value="TPP-binding domain"/>
    <property type="match status" value="1"/>
</dbReference>
<accession>A0A6B1D4G2</accession>
<dbReference type="GO" id="GO:0102481">
    <property type="term" value="F:3D-(3,5/4)-trihydroxycyclohexane-1,2-dione hydrolase activity"/>
    <property type="evidence" value="ECO:0007669"/>
    <property type="project" value="UniProtKB-EC"/>
</dbReference>
<dbReference type="Pfam" id="PF00205">
    <property type="entry name" value="TPP_enzyme_M"/>
    <property type="match status" value="1"/>
</dbReference>
<dbReference type="InterPro" id="IPR000399">
    <property type="entry name" value="TPP-bd_CS"/>
</dbReference>
<proteinExistence type="inferred from homology"/>
<dbReference type="PROSITE" id="PS00187">
    <property type="entry name" value="TPP_ENZYMES"/>
    <property type="match status" value="1"/>
</dbReference>
<feature type="domain" description="Thiamine pyrophosphate enzyme central" evidence="4">
    <location>
        <begin position="218"/>
        <end position="352"/>
    </location>
</feature>
<dbReference type="EMBL" id="VXMH01000024">
    <property type="protein sequence ID" value="MYC94362.1"/>
    <property type="molecule type" value="Genomic_DNA"/>
</dbReference>
<dbReference type="PANTHER" id="PTHR18968:SF9">
    <property type="entry name" value="3D-(3,5_4)-TRIHYDROXYCYCLOHEXANE-1,2-DIONE HYDROLASE"/>
    <property type="match status" value="1"/>
</dbReference>
<feature type="domain" description="Thiamine pyrophosphate enzyme TPP-binding" evidence="5">
    <location>
        <begin position="417"/>
        <end position="591"/>
    </location>
</feature>
<evidence type="ECO:0000313" key="7">
    <source>
        <dbReference type="EMBL" id="MYC94362.1"/>
    </source>
</evidence>
<dbReference type="InterPro" id="IPR012001">
    <property type="entry name" value="Thiamin_PyroP_enz_TPP-bd_dom"/>
</dbReference>
<keyword evidence="2 3" id="KW-0786">Thiamine pyrophosphate</keyword>
<sequence>MNTERLTMAQAIVRFLKNQYSERDGVEQPFFGGCFGIFGHGNVAGIGQALQQYPDFRYYQTRNEQAMVHTAAAYAKHSNRMRTLACTSSIGPGASNMVTGAATATINRLPVLILPGDIFARRNVAPVLQQLESEHSQDISVNDCFKPISRYWDRINRPDQLTTSLIESMRVLTSPADTGAVTLSIPQDVQTEAHEYPAALFEKRVWSVPRSRPDLAALQRAAAAIRNAKKPLIVAGGGVLYSEATAALREFVDRFGIPVAETMAGKGSLPYDHPLQLGAAGATGTFAAEQVADEADVVIGIGTRYSDFTTSSKTAFKHPDVQFVNINVAEFDAYKHCAVPLVGDARVTLEELSELLAGYRNDDESVAQAQRLHDEWEAEVQRNYDTHEAESGLPYQGALIGAVNDHGDPDAVMVGAAGSLPGDMHKLWRARHSKQYHLEYGYSCMGYEIAGGLGIKMAEPDREVYVMVGDGSYLMMNTDLITSIQEGYKLTVILMDNTGFRSIGSLSRSLGQDGFGTRYIYPDQVEAAHRNGQSFNGLPTDESGYDVNPLPVDLAANAESLGCHVIRCQSVSDVVQALQDAKSVDRTTVIYVPDDRYLGVQGYSWWDVPVAEVSELDSVNAAREEWEEMRTQERYYI</sequence>
<dbReference type="GO" id="GO:0009097">
    <property type="term" value="P:isoleucine biosynthetic process"/>
    <property type="evidence" value="ECO:0007669"/>
    <property type="project" value="TreeGrafter"/>
</dbReference>
<dbReference type="InterPro" id="IPR029061">
    <property type="entry name" value="THDP-binding"/>
</dbReference>